<protein>
    <recommendedName>
        <fullName evidence="7">Reverse transcriptase RNase H-like domain-containing protein</fullName>
    </recommendedName>
</protein>
<dbReference type="GO" id="GO:0004519">
    <property type="term" value="F:endonuclease activity"/>
    <property type="evidence" value="ECO:0007669"/>
    <property type="project" value="UniProtKB-KW"/>
</dbReference>
<dbReference type="SUPFAM" id="SSF56672">
    <property type="entry name" value="DNA/RNA polymerases"/>
    <property type="match status" value="1"/>
</dbReference>
<reference evidence="8 9" key="1">
    <citation type="journal article" date="2023" name="G3 (Bethesda)">
        <title>A chromosome-length genome assembly and annotation of blackberry (Rubus argutus, cv. 'Hillquist').</title>
        <authorList>
            <person name="Bruna T."/>
            <person name="Aryal R."/>
            <person name="Dudchenko O."/>
            <person name="Sargent D.J."/>
            <person name="Mead D."/>
            <person name="Buti M."/>
            <person name="Cavallini A."/>
            <person name="Hytonen T."/>
            <person name="Andres J."/>
            <person name="Pham M."/>
            <person name="Weisz D."/>
            <person name="Mascagni F."/>
            <person name="Usai G."/>
            <person name="Natali L."/>
            <person name="Bassil N."/>
            <person name="Fernandez G.E."/>
            <person name="Lomsadze A."/>
            <person name="Armour M."/>
            <person name="Olukolu B."/>
            <person name="Poorten T."/>
            <person name="Britton C."/>
            <person name="Davik J."/>
            <person name="Ashrafi H."/>
            <person name="Aiden E.L."/>
            <person name="Borodovsky M."/>
            <person name="Worthington M."/>
        </authorList>
    </citation>
    <scope>NUCLEOTIDE SEQUENCE [LARGE SCALE GENOMIC DNA]</scope>
    <source>
        <strain evidence="8">PI 553951</strain>
    </source>
</reference>
<dbReference type="InterPro" id="IPR043502">
    <property type="entry name" value="DNA/RNA_pol_sf"/>
</dbReference>
<dbReference type="Gene3D" id="3.30.70.270">
    <property type="match status" value="1"/>
</dbReference>
<dbReference type="InterPro" id="IPR050951">
    <property type="entry name" value="Retrovirus_Pol_polyprotein"/>
</dbReference>
<keyword evidence="3" id="KW-0540">Nuclease</keyword>
<dbReference type="Pfam" id="PF17917">
    <property type="entry name" value="RT_RNaseH"/>
    <property type="match status" value="1"/>
</dbReference>
<accession>A0AAW1WVL5</accession>
<evidence type="ECO:0000259" key="7">
    <source>
        <dbReference type="Pfam" id="PF17917"/>
    </source>
</evidence>
<dbReference type="AlphaFoldDB" id="A0AAW1WVL5"/>
<name>A0AAW1WVL5_RUBAR</name>
<comment type="caution">
    <text evidence="8">The sequence shown here is derived from an EMBL/GenBank/DDBJ whole genome shotgun (WGS) entry which is preliminary data.</text>
</comment>
<evidence type="ECO:0000256" key="2">
    <source>
        <dbReference type="ARBA" id="ARBA00022695"/>
    </source>
</evidence>
<keyword evidence="2" id="KW-0548">Nucleotidyltransferase</keyword>
<keyword evidence="4" id="KW-0255">Endonuclease</keyword>
<gene>
    <name evidence="8" type="ORF">M0R45_025929</name>
</gene>
<evidence type="ECO:0000256" key="5">
    <source>
        <dbReference type="ARBA" id="ARBA00022801"/>
    </source>
</evidence>
<keyword evidence="5" id="KW-0378">Hydrolase</keyword>
<evidence type="ECO:0000256" key="1">
    <source>
        <dbReference type="ARBA" id="ARBA00022679"/>
    </source>
</evidence>
<dbReference type="Proteomes" id="UP001457282">
    <property type="component" value="Unassembled WGS sequence"/>
</dbReference>
<dbReference type="GO" id="GO:0016787">
    <property type="term" value="F:hydrolase activity"/>
    <property type="evidence" value="ECO:0007669"/>
    <property type="project" value="UniProtKB-KW"/>
</dbReference>
<dbReference type="GO" id="GO:0003964">
    <property type="term" value="F:RNA-directed DNA polymerase activity"/>
    <property type="evidence" value="ECO:0007669"/>
    <property type="project" value="UniProtKB-KW"/>
</dbReference>
<organism evidence="8 9">
    <name type="scientific">Rubus argutus</name>
    <name type="common">Southern blackberry</name>
    <dbReference type="NCBI Taxonomy" id="59490"/>
    <lineage>
        <taxon>Eukaryota</taxon>
        <taxon>Viridiplantae</taxon>
        <taxon>Streptophyta</taxon>
        <taxon>Embryophyta</taxon>
        <taxon>Tracheophyta</taxon>
        <taxon>Spermatophyta</taxon>
        <taxon>Magnoliopsida</taxon>
        <taxon>eudicotyledons</taxon>
        <taxon>Gunneridae</taxon>
        <taxon>Pentapetalae</taxon>
        <taxon>rosids</taxon>
        <taxon>fabids</taxon>
        <taxon>Rosales</taxon>
        <taxon>Rosaceae</taxon>
        <taxon>Rosoideae</taxon>
        <taxon>Rosoideae incertae sedis</taxon>
        <taxon>Rubus</taxon>
    </lineage>
</organism>
<evidence type="ECO:0000313" key="9">
    <source>
        <dbReference type="Proteomes" id="UP001457282"/>
    </source>
</evidence>
<feature type="domain" description="Reverse transcriptase RNase H-like" evidence="7">
    <location>
        <begin position="131"/>
        <end position="188"/>
    </location>
</feature>
<dbReference type="CDD" id="cd01647">
    <property type="entry name" value="RT_LTR"/>
    <property type="match status" value="1"/>
</dbReference>
<dbReference type="PANTHER" id="PTHR37984:SF5">
    <property type="entry name" value="PROTEIN NYNRIN-LIKE"/>
    <property type="match status" value="1"/>
</dbReference>
<keyword evidence="9" id="KW-1185">Reference proteome</keyword>
<keyword evidence="1" id="KW-0808">Transferase</keyword>
<evidence type="ECO:0000313" key="8">
    <source>
        <dbReference type="EMBL" id="KAK9928809.1"/>
    </source>
</evidence>
<keyword evidence="6" id="KW-0695">RNA-directed DNA polymerase</keyword>
<proteinExistence type="predicted"/>
<sequence>MLERLEGHSHFCFLDGYSGYNQIVIAPEDQEKITFTCPFGTFAVLPTAACHLDYVMLLQLFKVHGNSFEECLAHLALVLKRCVETNLVLNWEKCHFMVNEGIVLGHVISKRGIEVDKAKVELMLKLPPPMNVKEKELLAIIFAIEKFRSYLIASKVIVHTDHAALKYLLTKKDSKPCLIRWMLLLQEYDLEIHDKPGKKNVVADHLSRLEEEGDDITIPLVESFPDENIFAAQATTSELPWYSTLVNYLASGRTYIPEGATSHDLKKLERDS</sequence>
<dbReference type="InterPro" id="IPR041373">
    <property type="entry name" value="RT_RNaseH"/>
</dbReference>
<evidence type="ECO:0000256" key="3">
    <source>
        <dbReference type="ARBA" id="ARBA00022722"/>
    </source>
</evidence>
<dbReference type="InterPro" id="IPR043128">
    <property type="entry name" value="Rev_trsase/Diguanyl_cyclase"/>
</dbReference>
<dbReference type="CDD" id="cd09274">
    <property type="entry name" value="RNase_HI_RT_Ty3"/>
    <property type="match status" value="1"/>
</dbReference>
<dbReference type="PANTHER" id="PTHR37984">
    <property type="entry name" value="PROTEIN CBG26694"/>
    <property type="match status" value="1"/>
</dbReference>
<evidence type="ECO:0000256" key="6">
    <source>
        <dbReference type="ARBA" id="ARBA00022918"/>
    </source>
</evidence>
<dbReference type="EMBL" id="JBEDUW010000005">
    <property type="protein sequence ID" value="KAK9928809.1"/>
    <property type="molecule type" value="Genomic_DNA"/>
</dbReference>
<evidence type="ECO:0000256" key="4">
    <source>
        <dbReference type="ARBA" id="ARBA00022759"/>
    </source>
</evidence>